<gene>
    <name evidence="1" type="ORF">HHL23_05005</name>
</gene>
<keyword evidence="2" id="KW-1185">Reference proteome</keyword>
<dbReference type="InterPro" id="IPR010921">
    <property type="entry name" value="Trp_repressor/repl_initiator"/>
</dbReference>
<protein>
    <submittedName>
        <fullName evidence="1">Transposase</fullName>
    </submittedName>
</protein>
<dbReference type="Gene3D" id="1.10.10.10">
    <property type="entry name" value="Winged helix-like DNA-binding domain superfamily/Winged helix DNA-binding domain"/>
    <property type="match status" value="1"/>
</dbReference>
<reference evidence="1 2" key="1">
    <citation type="submission" date="2020-04" db="EMBL/GenBank/DDBJ databases">
        <title>Chryseobacterium sp. RP-3-3 sp. nov., isolated from Jeju soil.</title>
        <authorList>
            <person name="Dahal R.H."/>
        </authorList>
    </citation>
    <scope>NUCLEOTIDE SEQUENCE [LARGE SCALE GENOMIC DNA]</scope>
    <source>
        <strain evidence="1 2">RP-3-3</strain>
    </source>
</reference>
<dbReference type="Proteomes" id="UP000544054">
    <property type="component" value="Unassembled WGS sequence"/>
</dbReference>
<dbReference type="InterPro" id="IPR002514">
    <property type="entry name" value="Transposase_8"/>
</dbReference>
<dbReference type="AlphaFoldDB" id="A0A7Y0FR77"/>
<accession>A0A7Y0FR77</accession>
<proteinExistence type="predicted"/>
<evidence type="ECO:0000313" key="2">
    <source>
        <dbReference type="Proteomes" id="UP000544054"/>
    </source>
</evidence>
<dbReference type="GO" id="GO:0043565">
    <property type="term" value="F:sequence-specific DNA binding"/>
    <property type="evidence" value="ECO:0007669"/>
    <property type="project" value="InterPro"/>
</dbReference>
<dbReference type="RefSeq" id="WP_169233717.1">
    <property type="nucleotide sequence ID" value="NZ_JABBGI010000005.1"/>
</dbReference>
<name>A0A7Y0FR77_9FLAO</name>
<dbReference type="Pfam" id="PF01527">
    <property type="entry name" value="HTH_Tnp_1"/>
    <property type="match status" value="1"/>
</dbReference>
<comment type="caution">
    <text evidence="1">The sequence shown here is derived from an EMBL/GenBank/DDBJ whole genome shotgun (WGS) entry which is preliminary data.</text>
</comment>
<dbReference type="InterPro" id="IPR036388">
    <property type="entry name" value="WH-like_DNA-bd_sf"/>
</dbReference>
<organism evidence="1 2">
    <name type="scientific">Chryseobacterium antibioticum</name>
    <dbReference type="NCBI Taxonomy" id="2728847"/>
    <lineage>
        <taxon>Bacteria</taxon>
        <taxon>Pseudomonadati</taxon>
        <taxon>Bacteroidota</taxon>
        <taxon>Flavobacteriia</taxon>
        <taxon>Flavobacteriales</taxon>
        <taxon>Weeksellaceae</taxon>
        <taxon>Chryseobacterium group</taxon>
        <taxon>Chryseobacterium</taxon>
    </lineage>
</organism>
<evidence type="ECO:0000313" key="1">
    <source>
        <dbReference type="EMBL" id="NML69149.1"/>
    </source>
</evidence>
<sequence>MNFKEIPIGPLIEKEVAARGIELPRICNFMKCTEQEIKEMYKVTSIEAENLLKWSKLLEYDFFRLYSQHLLLYAPAATDKSTKKKKHKKTILPEFRKNIYTKEVIGFILAQIESGEMSKSEVMERYKIPKTTLYKWISKYKDEKKEI</sequence>
<dbReference type="EMBL" id="JABBGI010000005">
    <property type="protein sequence ID" value="NML69149.1"/>
    <property type="molecule type" value="Genomic_DNA"/>
</dbReference>
<dbReference type="SUPFAM" id="SSF48295">
    <property type="entry name" value="TrpR-like"/>
    <property type="match status" value="1"/>
</dbReference>